<comment type="caution">
    <text evidence="1">The sequence shown here is derived from an EMBL/GenBank/DDBJ whole genome shotgun (WGS) entry which is preliminary data.</text>
</comment>
<evidence type="ECO:0000313" key="1">
    <source>
        <dbReference type="EMBL" id="OKP08534.1"/>
    </source>
</evidence>
<dbReference type="OrthoDB" id="6437954at2"/>
<keyword evidence="2" id="KW-1185">Reference proteome</keyword>
<dbReference type="AlphaFoldDB" id="A0A1Q5U7W2"/>
<name>A0A1Q5U7W2_9GAMM</name>
<protein>
    <submittedName>
        <fullName evidence="1">Uncharacterized protein</fullName>
    </submittedName>
</protein>
<proteinExistence type="predicted"/>
<sequence length="411" mass="46224">MSEKKSHLQGSGTSPIDEKLSVTPDTTLIYGQQFYFNVILTVNTGNFPAGYSISITAKVDSGITIAPPISRVITSGHENSINSGLYSIIIDDYDDNTIKNGKVSFSITLGNGSSNIYNKNFSYNVKKILPYTLQLLPDKPVCVIPKKYSAPTQQDPKDRYVLYKTQLLEDTGSSGKKTPITNVLVHITSKHGDDFSKNIIITSHPKLGLQPTIYSPTIENGKTFIRLMSDSHDGTIKFRVYPNNKPKDGNSKANYKPILLSLGCVIFGQERYTHMVDNVCFITPRPLFDTDLLESLLMPDADDSVIKGGPEDPTFKVTIQPYDNPSPDDHISFFTKEKDKVPDINSLILPIYNMNDANEVKYSFPIPFSSFKPDEWEGFFMLLLKKEILVTQWERCLKFQVVEQALYRQME</sequence>
<organism evidence="1 2">
    <name type="scientific">Xenorhabdus thuongxuanensis</name>
    <dbReference type="NCBI Taxonomy" id="1873484"/>
    <lineage>
        <taxon>Bacteria</taxon>
        <taxon>Pseudomonadati</taxon>
        <taxon>Pseudomonadota</taxon>
        <taxon>Gammaproteobacteria</taxon>
        <taxon>Enterobacterales</taxon>
        <taxon>Morganellaceae</taxon>
        <taxon>Xenorhabdus</taxon>
    </lineage>
</organism>
<dbReference type="RefSeq" id="WP_139292423.1">
    <property type="nucleotide sequence ID" value="NZ_CAWMWP010000054.1"/>
</dbReference>
<reference evidence="1 2" key="1">
    <citation type="submission" date="2016-09" db="EMBL/GenBank/DDBJ databases">
        <title>Xenorhabdus thuongxuanensis sp. nov. and Xenorhabdus eapokensis sp. nov., isolated from Steinernema species.</title>
        <authorList>
            <person name="Kaempfer P."/>
            <person name="Tobias N.J."/>
            <person name="Phan Ke L."/>
            <person name="Bode H.B."/>
            <person name="Glaeser S.P."/>
        </authorList>
    </citation>
    <scope>NUCLEOTIDE SEQUENCE [LARGE SCALE GENOMIC DNA]</scope>
    <source>
        <strain evidence="1 2">30TX1</strain>
    </source>
</reference>
<dbReference type="Proteomes" id="UP000186277">
    <property type="component" value="Unassembled WGS sequence"/>
</dbReference>
<dbReference type="EMBL" id="MKGR01000003">
    <property type="protein sequence ID" value="OKP08534.1"/>
    <property type="molecule type" value="Genomic_DNA"/>
</dbReference>
<accession>A0A1Q5U7W2</accession>
<gene>
    <name evidence="1" type="ORF">Xentx_00744</name>
</gene>
<evidence type="ECO:0000313" key="2">
    <source>
        <dbReference type="Proteomes" id="UP000186277"/>
    </source>
</evidence>